<accession>X0V318</accession>
<reference evidence="1" key="1">
    <citation type="journal article" date="2014" name="Front. Microbiol.">
        <title>High frequency of phylogenetically diverse reductive dehalogenase-homologous genes in deep subseafloor sedimentary metagenomes.</title>
        <authorList>
            <person name="Kawai M."/>
            <person name="Futagami T."/>
            <person name="Toyoda A."/>
            <person name="Takaki Y."/>
            <person name="Nishi S."/>
            <person name="Hori S."/>
            <person name="Arai W."/>
            <person name="Tsubouchi T."/>
            <person name="Morono Y."/>
            <person name="Uchiyama I."/>
            <person name="Ito T."/>
            <person name="Fujiyama A."/>
            <person name="Inagaki F."/>
            <person name="Takami H."/>
        </authorList>
    </citation>
    <scope>NUCLEOTIDE SEQUENCE</scope>
    <source>
        <strain evidence="1">Expedition CK06-06</strain>
    </source>
</reference>
<protein>
    <submittedName>
        <fullName evidence="1">Uncharacterized protein</fullName>
    </submittedName>
</protein>
<gene>
    <name evidence="1" type="ORF">S01H1_19544</name>
</gene>
<comment type="caution">
    <text evidence="1">The sequence shown here is derived from an EMBL/GenBank/DDBJ whole genome shotgun (WGS) entry which is preliminary data.</text>
</comment>
<name>X0V318_9ZZZZ</name>
<proteinExistence type="predicted"/>
<evidence type="ECO:0000313" key="1">
    <source>
        <dbReference type="EMBL" id="GAF95025.1"/>
    </source>
</evidence>
<dbReference type="EMBL" id="BARS01010568">
    <property type="protein sequence ID" value="GAF95025.1"/>
    <property type="molecule type" value="Genomic_DNA"/>
</dbReference>
<organism evidence="1">
    <name type="scientific">marine sediment metagenome</name>
    <dbReference type="NCBI Taxonomy" id="412755"/>
    <lineage>
        <taxon>unclassified sequences</taxon>
        <taxon>metagenomes</taxon>
        <taxon>ecological metagenomes</taxon>
    </lineage>
</organism>
<sequence length="70" mass="7953">MTVLEPYEKVCPQCKGKGFLDPEGNPWEGEIQGGPDYMYDYSKCWNPDCKGGILLSEEGQALLEFIKRHL</sequence>
<dbReference type="AlphaFoldDB" id="X0V318"/>